<sequence length="1237" mass="134326">MLKALLGAIGATVRTLRSDESLIRSGVASLDALDTPLGARAAAFIAHGTGVDVLADLQAAAPRAGTYLGSPGRLHAAYGDSEKGSAALKARGTLYQKVDANEPDIPVLVRMGKVLAAADNGASLQRTGAAMPDWLHYLLNDALWATCERKDRSAQGEPRPAWSVQLLAAIVASEELPASLALAIVFERGEVYEYFRKDVYRPLLEPVTLDGYLAAHPDDVAACAAMLSVVGKTFLCQRLGTNPALAKAFAPLLVEMAVGDSKTVRAAAARFVTADEPFMRELERLLAEGTAAQRTNAAELLARIRGADALPALQTALAAERGKAVQQALRDAIGRVGAAGDAAGTGLPPPPPLSELEERTVGADALDLLLANHEELLRTLQRDAEEEAQRNATSQYRWDYARKNYNAQRALKPEDFRLALSALNGDTSDRAKKSLANGTVRSTLEHGGRLAARSDFGIRQAVRWFAASGWHRAPSWNDGRVQQLIGDPEQFDLRQLARLAREEGLRDDDVAMAGLEAGWSRCEPPQAVLPPHRVWPWFAEHPEYIDAGLGMAAAPAGTRFQPDLGRTLEVLRTFPAIPPRWLPRLMELALGEGKTHRLAAQEALAAVPDIGRQVGEALGSSKQEVRIEAAQWLARLGWREAIPALRAALAKESRESASAAMLSALETLGEDIAPLLAPERLQAQAVKALNGKAPAGLAWLDLSLLPACRWRDGSTVPPEILKWWVIVACKLKEPGGNPLFDRYLGLLDAPSRAQLGSHLLLQFIAQDTRRPSHEEAAVLANAQAPQQWAQYQAWAQRHPQYYAEEASLTLEQVAERLTRLKMAEYSGTAIGEKGILALASGMPGHAMVAAITQYMRDHYPRRAQVEALMEAAAASDDAAAIQFVLAIARRYRTASVQEKARLLVERVAARNGWTQDELADRTIPTGGLDETGTLLLRFGHTPGSRDFTVTLDAAMKVVLRNAEGKTIAALPAPRQDEDAEAAREAKQQLTLCKKEIKQVIALQTARLYEAMCAGRAWPAAEWREYLQAHPVAGRLVQRLVWLTGDGIAFRPTEDGSLVDTGDDDVTLADDATVRLAHASLVDPAQATAWQAHFKDYKLAPLFAQMTRTLPVLDPAQEEIADRQGWITDTFTLRGAATKLGYQRATAEDGGVFYAYHKDFPAIGVRAAIEFTGSMLPEENIPAAIRALCLYPLAARRAHLKLPLGDIPHVLLAEAYGDYHAIAGMGAFDEQWEKKTRW</sequence>
<evidence type="ECO:0000259" key="2">
    <source>
        <dbReference type="Pfam" id="PF13569"/>
    </source>
</evidence>
<evidence type="ECO:0000313" key="3">
    <source>
        <dbReference type="EMBL" id="QBE65521.1"/>
    </source>
</evidence>
<feature type="domain" description="DUF4132" evidence="2">
    <location>
        <begin position="964"/>
        <end position="1140"/>
    </location>
</feature>
<keyword evidence="4" id="KW-1185">Reference proteome</keyword>
<evidence type="ECO:0000256" key="1">
    <source>
        <dbReference type="SAM" id="Coils"/>
    </source>
</evidence>
<keyword evidence="1" id="KW-0175">Coiled coil</keyword>
<dbReference type="AlphaFoldDB" id="A0A4P6L2C0"/>
<dbReference type="InterPro" id="IPR004155">
    <property type="entry name" value="PBS_lyase_HEAT"/>
</dbReference>
<dbReference type="KEGG" id="plue:EWM63_23100"/>
<dbReference type="Gene3D" id="1.25.10.10">
    <property type="entry name" value="Leucine-rich Repeat Variant"/>
    <property type="match status" value="1"/>
</dbReference>
<dbReference type="InterPro" id="IPR011989">
    <property type="entry name" value="ARM-like"/>
</dbReference>
<accession>A0A4P6L2C0</accession>
<dbReference type="InterPro" id="IPR016024">
    <property type="entry name" value="ARM-type_fold"/>
</dbReference>
<dbReference type="SMART" id="SM00567">
    <property type="entry name" value="EZ_HEAT"/>
    <property type="match status" value="2"/>
</dbReference>
<dbReference type="Proteomes" id="UP000290637">
    <property type="component" value="Chromosome"/>
</dbReference>
<dbReference type="InterPro" id="IPR025406">
    <property type="entry name" value="DUF4132"/>
</dbReference>
<protein>
    <submittedName>
        <fullName evidence="3">DUF4132 domain-containing protein</fullName>
    </submittedName>
</protein>
<dbReference type="RefSeq" id="WP_130188631.1">
    <property type="nucleotide sequence ID" value="NZ_CP035913.1"/>
</dbReference>
<organism evidence="3 4">
    <name type="scientific">Pseudoduganella lutea</name>
    <dbReference type="NCBI Taxonomy" id="321985"/>
    <lineage>
        <taxon>Bacteria</taxon>
        <taxon>Pseudomonadati</taxon>
        <taxon>Pseudomonadota</taxon>
        <taxon>Betaproteobacteria</taxon>
        <taxon>Burkholderiales</taxon>
        <taxon>Oxalobacteraceae</taxon>
        <taxon>Telluria group</taxon>
        <taxon>Pseudoduganella</taxon>
    </lineage>
</organism>
<proteinExistence type="predicted"/>
<dbReference type="Pfam" id="PF13569">
    <property type="entry name" value="DUF4132"/>
    <property type="match status" value="1"/>
</dbReference>
<name>A0A4P6L2C0_9BURK</name>
<reference evidence="3 4" key="1">
    <citation type="submission" date="2019-02" db="EMBL/GenBank/DDBJ databases">
        <title>Draft Genome Sequences of Six Type Strains of the Genus Massilia.</title>
        <authorList>
            <person name="Miess H."/>
            <person name="Frediansyhah A."/>
            <person name="Gross H."/>
        </authorList>
    </citation>
    <scope>NUCLEOTIDE SEQUENCE [LARGE SCALE GENOMIC DNA]</scope>
    <source>
        <strain evidence="3 4">DSM 17473</strain>
    </source>
</reference>
<dbReference type="OrthoDB" id="8859114at2"/>
<dbReference type="Pfam" id="PF03130">
    <property type="entry name" value="HEAT_PBS"/>
    <property type="match status" value="1"/>
</dbReference>
<dbReference type="SUPFAM" id="SSF48371">
    <property type="entry name" value="ARM repeat"/>
    <property type="match status" value="1"/>
</dbReference>
<evidence type="ECO:0000313" key="4">
    <source>
        <dbReference type="Proteomes" id="UP000290637"/>
    </source>
</evidence>
<feature type="coiled-coil region" evidence="1">
    <location>
        <begin position="363"/>
        <end position="390"/>
    </location>
</feature>
<gene>
    <name evidence="3" type="ORF">EWM63_23100</name>
</gene>
<dbReference type="EMBL" id="CP035913">
    <property type="protein sequence ID" value="QBE65521.1"/>
    <property type="molecule type" value="Genomic_DNA"/>
</dbReference>